<dbReference type="EMBL" id="MU858051">
    <property type="protein sequence ID" value="KAK4218762.1"/>
    <property type="molecule type" value="Genomic_DNA"/>
</dbReference>
<feature type="compositionally biased region" description="Acidic residues" evidence="4">
    <location>
        <begin position="38"/>
        <end position="50"/>
    </location>
</feature>
<evidence type="ECO:0000313" key="7">
    <source>
        <dbReference type="EMBL" id="KAK4218762.1"/>
    </source>
</evidence>
<dbReference type="PROSITE" id="PS00122">
    <property type="entry name" value="CARBOXYLESTERASE_B_1"/>
    <property type="match status" value="1"/>
</dbReference>
<evidence type="ECO:0000256" key="1">
    <source>
        <dbReference type="ARBA" id="ARBA00005964"/>
    </source>
</evidence>
<keyword evidence="2 3" id="KW-0378">Hydrolase</keyword>
<keyword evidence="5" id="KW-0812">Transmembrane</keyword>
<evidence type="ECO:0000256" key="4">
    <source>
        <dbReference type="SAM" id="MobiDB-lite"/>
    </source>
</evidence>
<protein>
    <recommendedName>
        <fullName evidence="3">Carboxylic ester hydrolase</fullName>
        <ecNumber evidence="3">3.1.1.-</ecNumber>
    </recommendedName>
</protein>
<dbReference type="InterPro" id="IPR002018">
    <property type="entry name" value="CarbesteraseB"/>
</dbReference>
<keyword evidence="8" id="KW-1185">Reference proteome</keyword>
<dbReference type="Proteomes" id="UP001301769">
    <property type="component" value="Unassembled WGS sequence"/>
</dbReference>
<gene>
    <name evidence="7" type="ORF">QBC37DRAFT_178028</name>
</gene>
<proteinExistence type="inferred from homology"/>
<reference evidence="7" key="2">
    <citation type="submission" date="2023-05" db="EMBL/GenBank/DDBJ databases">
        <authorList>
            <consortium name="Lawrence Berkeley National Laboratory"/>
            <person name="Steindorff A."/>
            <person name="Hensen N."/>
            <person name="Bonometti L."/>
            <person name="Westerberg I."/>
            <person name="Brannstrom I.O."/>
            <person name="Guillou S."/>
            <person name="Cros-Aarteil S."/>
            <person name="Calhoun S."/>
            <person name="Haridas S."/>
            <person name="Kuo A."/>
            <person name="Mondo S."/>
            <person name="Pangilinan J."/>
            <person name="Riley R."/>
            <person name="Labutti K."/>
            <person name="Andreopoulos B."/>
            <person name="Lipzen A."/>
            <person name="Chen C."/>
            <person name="Yanf M."/>
            <person name="Daum C."/>
            <person name="Ng V."/>
            <person name="Clum A."/>
            <person name="Ohm R."/>
            <person name="Martin F."/>
            <person name="Silar P."/>
            <person name="Natvig D."/>
            <person name="Lalanne C."/>
            <person name="Gautier V."/>
            <person name="Ament-Velasquez S.L."/>
            <person name="Kruys A."/>
            <person name="Hutchinson M.I."/>
            <person name="Powell A.J."/>
            <person name="Barry K."/>
            <person name="Miller A.N."/>
            <person name="Grigoriev I.V."/>
            <person name="Debuchy R."/>
            <person name="Gladieux P."/>
            <person name="Thoren M.H."/>
            <person name="Johannesson H."/>
        </authorList>
    </citation>
    <scope>NUCLEOTIDE SEQUENCE</scope>
    <source>
        <strain evidence="7">PSN293</strain>
    </source>
</reference>
<accession>A0AAN6YL91</accession>
<dbReference type="PANTHER" id="PTHR43918:SF4">
    <property type="entry name" value="CARBOXYLIC ESTER HYDROLASE"/>
    <property type="match status" value="1"/>
</dbReference>
<dbReference type="InterPro" id="IPR019819">
    <property type="entry name" value="Carboxylesterase_B_CS"/>
</dbReference>
<dbReference type="PANTHER" id="PTHR43918">
    <property type="entry name" value="ACETYLCHOLINESTERASE"/>
    <property type="match status" value="1"/>
</dbReference>
<dbReference type="Pfam" id="PF00135">
    <property type="entry name" value="COesterase"/>
    <property type="match status" value="1"/>
</dbReference>
<evidence type="ECO:0000256" key="5">
    <source>
        <dbReference type="SAM" id="Phobius"/>
    </source>
</evidence>
<dbReference type="SUPFAM" id="SSF53474">
    <property type="entry name" value="alpha/beta-Hydrolases"/>
    <property type="match status" value="2"/>
</dbReference>
<dbReference type="AlphaFoldDB" id="A0AAN6YL91"/>
<evidence type="ECO:0000256" key="2">
    <source>
        <dbReference type="ARBA" id="ARBA00022801"/>
    </source>
</evidence>
<dbReference type="GO" id="GO:0052689">
    <property type="term" value="F:carboxylic ester hydrolase activity"/>
    <property type="evidence" value="ECO:0007669"/>
    <property type="project" value="TreeGrafter"/>
</dbReference>
<dbReference type="InterPro" id="IPR029058">
    <property type="entry name" value="AB_hydrolase_fold"/>
</dbReference>
<feature type="domain" description="Carboxylesterase type B" evidence="6">
    <location>
        <begin position="122"/>
        <end position="630"/>
    </location>
</feature>
<evidence type="ECO:0000256" key="3">
    <source>
        <dbReference type="RuleBase" id="RU361235"/>
    </source>
</evidence>
<dbReference type="PROSITE" id="PS00941">
    <property type="entry name" value="CARBOXYLESTERASE_B_2"/>
    <property type="match status" value="1"/>
</dbReference>
<feature type="transmembrane region" description="Helical" evidence="5">
    <location>
        <begin position="68"/>
        <end position="85"/>
    </location>
</feature>
<dbReference type="Gene3D" id="3.40.50.1820">
    <property type="entry name" value="alpha/beta hydrolase"/>
    <property type="match status" value="1"/>
</dbReference>
<keyword evidence="5" id="KW-1133">Transmembrane helix</keyword>
<organism evidence="7 8">
    <name type="scientific">Rhypophila decipiens</name>
    <dbReference type="NCBI Taxonomy" id="261697"/>
    <lineage>
        <taxon>Eukaryota</taxon>
        <taxon>Fungi</taxon>
        <taxon>Dikarya</taxon>
        <taxon>Ascomycota</taxon>
        <taxon>Pezizomycotina</taxon>
        <taxon>Sordariomycetes</taxon>
        <taxon>Sordariomycetidae</taxon>
        <taxon>Sordariales</taxon>
        <taxon>Naviculisporaceae</taxon>
        <taxon>Rhypophila</taxon>
    </lineage>
</organism>
<comment type="similarity">
    <text evidence="1 3">Belongs to the type-B carboxylesterase/lipase family.</text>
</comment>
<keyword evidence="5" id="KW-0472">Membrane</keyword>
<dbReference type="InterPro" id="IPR050654">
    <property type="entry name" value="AChE-related_enzymes"/>
</dbReference>
<evidence type="ECO:0000313" key="8">
    <source>
        <dbReference type="Proteomes" id="UP001301769"/>
    </source>
</evidence>
<dbReference type="EC" id="3.1.1.-" evidence="3"/>
<evidence type="ECO:0000259" key="6">
    <source>
        <dbReference type="Pfam" id="PF00135"/>
    </source>
</evidence>
<comment type="caution">
    <text evidence="7">The sequence shown here is derived from an EMBL/GenBank/DDBJ whole genome shotgun (WGS) entry which is preliminary data.</text>
</comment>
<dbReference type="InterPro" id="IPR019826">
    <property type="entry name" value="Carboxylesterase_B_AS"/>
</dbReference>
<sequence length="693" mass="77488">MADTESQRPPPNKGLTSALKGLFRPFSSTPDDTKPSADVEEGMSSDDEEPQPGNLTLQPRRRFSLRGILFKITIVLVLSIFLYYLKYLPFPSTSPPPISPHPRRPRVDLNYTIYEGDALPSGINRFLGMRYAAPPLGNLRFRAPVEPFPSSPRSVIKQATRFRALCLSTGRGWPYGDQDEDCLFVNVWAPSQPPQPKEELLPVWVFFSGGGYNSLSNANWNGEGVVNKSGGKIVFVNFNYRVGMWGFLASERLRGEGDLNAGLLDQRMVLKWVKKHIAKFGGDPDRVVIHGASAGAGSVAMHMIAYGGRNDKLFAGVMSESVFFPAQRPVAEVEYQFDRVLRYTGCDQVSEEEDQLACLRSQDVMLLQAANHAQPFPGRHAPPNPLFYWTPCIDGDLLQDLPYRMFEDGRFVDVPLLAGTATDEGSVFAPNARSEEDVANFFANNYPNLSRRETDLILKMYPKLDALPRHAEWYPTTSRAYGEATFICPNVNIMNVLSRTTTASSVKGKGRRRRTSNEQAQVSLLRLNTDEDSDGNNTSLLSSQTAVNPRRLFAYRYNVQDDDNLAWGLGVPHIFDAPAIFGPGNCPTPQSYWTYNAPIVPVFMSYHISFVRSLDPNTYREPGSPVWETWRGGRDDLVSGGHGRDDVYKDGDGKPTMRRLVVETGNTRMEQVSGDELRRCEFWLGLGDILEQL</sequence>
<feature type="region of interest" description="Disordered" evidence="4">
    <location>
        <begin position="1"/>
        <end position="57"/>
    </location>
</feature>
<name>A0AAN6YL91_9PEZI</name>
<reference evidence="7" key="1">
    <citation type="journal article" date="2023" name="Mol. Phylogenet. Evol.">
        <title>Genome-scale phylogeny and comparative genomics of the fungal order Sordariales.</title>
        <authorList>
            <person name="Hensen N."/>
            <person name="Bonometti L."/>
            <person name="Westerberg I."/>
            <person name="Brannstrom I.O."/>
            <person name="Guillou S."/>
            <person name="Cros-Aarteil S."/>
            <person name="Calhoun S."/>
            <person name="Haridas S."/>
            <person name="Kuo A."/>
            <person name="Mondo S."/>
            <person name="Pangilinan J."/>
            <person name="Riley R."/>
            <person name="LaButti K."/>
            <person name="Andreopoulos B."/>
            <person name="Lipzen A."/>
            <person name="Chen C."/>
            <person name="Yan M."/>
            <person name="Daum C."/>
            <person name="Ng V."/>
            <person name="Clum A."/>
            <person name="Steindorff A."/>
            <person name="Ohm R.A."/>
            <person name="Martin F."/>
            <person name="Silar P."/>
            <person name="Natvig D.O."/>
            <person name="Lalanne C."/>
            <person name="Gautier V."/>
            <person name="Ament-Velasquez S.L."/>
            <person name="Kruys A."/>
            <person name="Hutchinson M.I."/>
            <person name="Powell A.J."/>
            <person name="Barry K."/>
            <person name="Miller A.N."/>
            <person name="Grigoriev I.V."/>
            <person name="Debuchy R."/>
            <person name="Gladieux P."/>
            <person name="Hiltunen Thoren M."/>
            <person name="Johannesson H."/>
        </authorList>
    </citation>
    <scope>NUCLEOTIDE SEQUENCE</scope>
    <source>
        <strain evidence="7">PSN293</strain>
    </source>
</reference>